<keyword evidence="2" id="KW-0614">Plasmid</keyword>
<dbReference type="KEGG" id="rsq:Rsph17025_3527"/>
<accession>A4WYD3</accession>
<dbReference type="InterPro" id="IPR026001">
    <property type="entry name" value="Abi-like_C"/>
</dbReference>
<dbReference type="AlphaFoldDB" id="A4WYD3"/>
<evidence type="ECO:0000259" key="1">
    <source>
        <dbReference type="Pfam" id="PF14355"/>
    </source>
</evidence>
<feature type="domain" description="Abortive infection protein-like C-terminal" evidence="1">
    <location>
        <begin position="194"/>
        <end position="273"/>
    </location>
</feature>
<reference evidence="2" key="1">
    <citation type="submission" date="2007-04" db="EMBL/GenBank/DDBJ databases">
        <title>Complete sequence of plasmid pRSPA01 of Rhodobacter sphaeroides ATCC 17025.</title>
        <authorList>
            <consortium name="US DOE Joint Genome Institute"/>
            <person name="Copeland A."/>
            <person name="Lucas S."/>
            <person name="Lapidus A."/>
            <person name="Barry K."/>
            <person name="Detter J.C."/>
            <person name="Glavina del Rio T."/>
            <person name="Hammon N."/>
            <person name="Israni S."/>
            <person name="Dalin E."/>
            <person name="Tice H."/>
            <person name="Pitluck S."/>
            <person name="Chertkov O."/>
            <person name="Brettin T."/>
            <person name="Bruce D."/>
            <person name="Han C."/>
            <person name="Schmutz J."/>
            <person name="Larimer F."/>
            <person name="Land M."/>
            <person name="Hauser L."/>
            <person name="Kyrpides N."/>
            <person name="Kim E."/>
            <person name="Richardson P."/>
            <person name="Mackenzie C."/>
            <person name="Choudhary M."/>
            <person name="Donohue T.J."/>
            <person name="Kaplan S."/>
        </authorList>
    </citation>
    <scope>NUCLEOTIDE SEQUENCE [LARGE SCALE GENOMIC DNA]</scope>
    <source>
        <strain evidence="2">ATCC 17025</strain>
        <plasmid evidence="2">pRSPA01</plasmid>
    </source>
</reference>
<protein>
    <recommendedName>
        <fullName evidence="1">Abortive infection protein-like C-terminal domain-containing protein</fullName>
    </recommendedName>
</protein>
<geneLocation type="plasmid" evidence="2">
    <name>pRSPA01</name>
</geneLocation>
<dbReference type="EMBL" id="CP000662">
    <property type="protein sequence ID" value="ABP72397.1"/>
    <property type="molecule type" value="Genomic_DNA"/>
</dbReference>
<proteinExistence type="predicted"/>
<gene>
    <name evidence="2" type="ordered locus">Rsph17025_3527</name>
</gene>
<name>A4WYD3_CERS5</name>
<dbReference type="BioCyc" id="RSPH349102:G1G8M-3633-MONOMER"/>
<dbReference type="Pfam" id="PF14355">
    <property type="entry name" value="Abi_C"/>
    <property type="match status" value="1"/>
</dbReference>
<organism evidence="2">
    <name type="scientific">Cereibacter sphaeroides (strain ATCC 17025 / ATH 2.4.3)</name>
    <name type="common">Rhodobacter sphaeroides</name>
    <dbReference type="NCBI Taxonomy" id="349102"/>
    <lineage>
        <taxon>Bacteria</taxon>
        <taxon>Pseudomonadati</taxon>
        <taxon>Pseudomonadota</taxon>
        <taxon>Alphaproteobacteria</taxon>
        <taxon>Rhodobacterales</taxon>
        <taxon>Paracoccaceae</taxon>
        <taxon>Cereibacter</taxon>
    </lineage>
</organism>
<sequence length="278" mass="30277">MADEDKIPTNLIGLLSRIIPEYHTRATQDALFLYAGAPASDPELSKAKAVVACLRAANTHSAFPMKVLGVILDDIMEKDAKDTRSWGQTTPSEQEIALEKCKADIRETLGREGFSYVKGGAIVKAGTSSTLSLFESVKKHGLSTVEIEITRALAQIEEDPHAAAHYAGNVLEAAIKVYLDHKSIPFTDKDTLSPLWKLASDAMGLNSEDWDDKDLKLIGTGLNNIVTGIMYIRNRKSAAHGRSSGQAKIYVIKPRHARLAIHSAHTVAAYLIELTELS</sequence>
<dbReference type="HOGENOM" id="CLU_081777_0_0_5"/>
<evidence type="ECO:0000313" key="2">
    <source>
        <dbReference type="EMBL" id="ABP72397.1"/>
    </source>
</evidence>